<dbReference type="InterPro" id="IPR009097">
    <property type="entry name" value="Cyclic_Pdiesterase"/>
</dbReference>
<dbReference type="AlphaFoldDB" id="W9CH01"/>
<accession>W9CH01</accession>
<dbReference type="STRING" id="1432307.W9CH01"/>
<dbReference type="Proteomes" id="UP000019487">
    <property type="component" value="Unassembled WGS sequence"/>
</dbReference>
<comment type="caution">
    <text evidence="1">The sequence shown here is derived from an EMBL/GenBank/DDBJ whole genome shotgun (WGS) entry which is preliminary data.</text>
</comment>
<keyword evidence="2" id="KW-1185">Reference proteome</keyword>
<reference evidence="1 2" key="1">
    <citation type="journal article" date="2014" name="Genome Announc.">
        <title>Draft genome sequence of Sclerotinia borealis, a psychrophilic plant pathogenic fungus.</title>
        <authorList>
            <person name="Mardanov A.V."/>
            <person name="Beletsky A.V."/>
            <person name="Kadnikov V.V."/>
            <person name="Ignatov A.N."/>
            <person name="Ravin N.V."/>
        </authorList>
    </citation>
    <scope>NUCLEOTIDE SEQUENCE [LARGE SCALE GENOMIC DNA]</scope>
    <source>
        <strain evidence="2">F-4157</strain>
    </source>
</reference>
<name>W9CH01_SCLBF</name>
<protein>
    <recommendedName>
        <fullName evidence="3">60S ribosomal protein L44</fullName>
    </recommendedName>
</protein>
<sequence length="327" mass="36619">MGPKPLAGSADSKNRFQDLSGIDIAKYANPYDALIEACHDDPVLIQSKYATHRETRNAQQKAKILASDFQEMILDAVLQKLESPNIEPGFEDPRHCLVFWARPPQHIKTLVGIIQQKLLALAPNLWLMPQLKFHLTALEITHSLTSPEITSIINQLGTSAISSMTDYLLQHRARLIKPTLSYDAAAVALSFLPAAGESLPATPDPSSRNPRTAQDDAFTYHHLRQSLFTVARSTGVSVDSRYVVPSSHITVGRFITQEDHDTPEKRRAWINLIEEVNVWLKEEFWPREGGERNEDGEWVVGQEKGLDCRRGQLWYGGGETVMLGKGF</sequence>
<evidence type="ECO:0008006" key="3">
    <source>
        <dbReference type="Google" id="ProtNLM"/>
    </source>
</evidence>
<evidence type="ECO:0000313" key="2">
    <source>
        <dbReference type="Proteomes" id="UP000019487"/>
    </source>
</evidence>
<organism evidence="1 2">
    <name type="scientific">Sclerotinia borealis (strain F-4128)</name>
    <dbReference type="NCBI Taxonomy" id="1432307"/>
    <lineage>
        <taxon>Eukaryota</taxon>
        <taxon>Fungi</taxon>
        <taxon>Dikarya</taxon>
        <taxon>Ascomycota</taxon>
        <taxon>Pezizomycotina</taxon>
        <taxon>Leotiomycetes</taxon>
        <taxon>Helotiales</taxon>
        <taxon>Sclerotiniaceae</taxon>
        <taxon>Sclerotinia</taxon>
    </lineage>
</organism>
<dbReference type="HOGENOM" id="CLU_051290_0_0_1"/>
<gene>
    <name evidence="1" type="ORF">SBOR_3627</name>
</gene>
<dbReference type="EMBL" id="AYSA01000158">
    <property type="protein sequence ID" value="ESZ96007.1"/>
    <property type="molecule type" value="Genomic_DNA"/>
</dbReference>
<dbReference type="OrthoDB" id="2967263at2759"/>
<dbReference type="SUPFAM" id="SSF55144">
    <property type="entry name" value="LigT-like"/>
    <property type="match status" value="1"/>
</dbReference>
<proteinExistence type="predicted"/>
<evidence type="ECO:0000313" key="1">
    <source>
        <dbReference type="EMBL" id="ESZ96007.1"/>
    </source>
</evidence>